<dbReference type="RefSeq" id="WP_210509464.1">
    <property type="nucleotide sequence ID" value="NZ_JAFIDN010000001.1"/>
</dbReference>
<accession>A0A8J7US47</accession>
<dbReference type="SUPFAM" id="SSF52833">
    <property type="entry name" value="Thioredoxin-like"/>
    <property type="match status" value="1"/>
</dbReference>
<evidence type="ECO:0000313" key="2">
    <source>
        <dbReference type="Proteomes" id="UP000673975"/>
    </source>
</evidence>
<evidence type="ECO:0000313" key="1">
    <source>
        <dbReference type="EMBL" id="MBP3191196.1"/>
    </source>
</evidence>
<proteinExistence type="predicted"/>
<dbReference type="Gene3D" id="3.40.30.10">
    <property type="entry name" value="Glutaredoxin"/>
    <property type="match status" value="1"/>
</dbReference>
<dbReference type="Proteomes" id="UP000673975">
    <property type="component" value="Unassembled WGS sequence"/>
</dbReference>
<name>A0A8J7US47_9BACT</name>
<organism evidence="1 2">
    <name type="scientific">Natronogracilivirga saccharolytica</name>
    <dbReference type="NCBI Taxonomy" id="2812953"/>
    <lineage>
        <taxon>Bacteria</taxon>
        <taxon>Pseudomonadati</taxon>
        <taxon>Balneolota</taxon>
        <taxon>Balneolia</taxon>
        <taxon>Balneolales</taxon>
        <taxon>Cyclonatronaceae</taxon>
        <taxon>Natronogracilivirga</taxon>
    </lineage>
</organism>
<dbReference type="AlphaFoldDB" id="A0A8J7US47"/>
<sequence>MAIIFASLRYSQRQEQRFLDRLDNKSLSELVFMDQQGDTLYVNPDQTTVLLFWATWSDRSLEELYDLYNWHDRHPHIEVISAFVKDAEEFAKAHDRENKNSYRLVNGTPAYQDLRVPGVPTAVVFDSGGKVKKVQSGSQTVPIWHEVSTRQELQHQREQEEG</sequence>
<dbReference type="InterPro" id="IPR036249">
    <property type="entry name" value="Thioredoxin-like_sf"/>
</dbReference>
<protein>
    <recommendedName>
        <fullName evidence="3">Thioredoxin domain-containing protein</fullName>
    </recommendedName>
</protein>
<comment type="caution">
    <text evidence="1">The sequence shown here is derived from an EMBL/GenBank/DDBJ whole genome shotgun (WGS) entry which is preliminary data.</text>
</comment>
<dbReference type="EMBL" id="JAFIDN010000001">
    <property type="protein sequence ID" value="MBP3191196.1"/>
    <property type="molecule type" value="Genomic_DNA"/>
</dbReference>
<evidence type="ECO:0008006" key="3">
    <source>
        <dbReference type="Google" id="ProtNLM"/>
    </source>
</evidence>
<reference evidence="1" key="1">
    <citation type="submission" date="2021-02" db="EMBL/GenBank/DDBJ databases">
        <title>Natronogracilivirga saccharolytica gen. nov. sp. nov. a new anaerobic, haloalkiliphilic carbohydrate-fermenting bacterium from soda lake and proposing of Cyclonatronumiaceae fam. nov. in the phylum Balneolaeota.</title>
        <authorList>
            <person name="Zhilina T.N."/>
            <person name="Sorokin D.Y."/>
            <person name="Zavarzina D.G."/>
            <person name="Toshchakov S.V."/>
            <person name="Kublanov I.V."/>
        </authorList>
    </citation>
    <scope>NUCLEOTIDE SEQUENCE</scope>
    <source>
        <strain evidence="1">Z-1702</strain>
    </source>
</reference>
<gene>
    <name evidence="1" type="ORF">NATSA_00825</name>
</gene>
<keyword evidence="2" id="KW-1185">Reference proteome</keyword>